<sequence>MGARTVTVKLAELTEHLGCALCKGILRDAHTIPDCLHSFCKSCIYRHFLVKGSRLCPKCNMMLSPRPIATLISDKKLQDVVDRIFPEYKAQEEIDEREFYTKNKFKLKDNTTAETEKNTVSDSPQGENMSEGSTLNSAPRSRSKTKKPKIAAPISTSNSCCKQFTIEVYPQQTNAHALPMLKFPFMQVNGNFKMSELRKLIHRRLRLADDVQVEVACMGTAVGPELSVHFILRTIWQHQNQPEPLVLHYRHATS</sequence>
<reference evidence="9" key="1">
    <citation type="submission" date="2021-02" db="EMBL/GenBank/DDBJ databases">
        <authorList>
            <person name="Palmer J.M."/>
        </authorList>
    </citation>
    <scope>NUCLEOTIDE SEQUENCE</scope>
    <source>
        <strain evidence="9">SCRP23</strain>
    </source>
</reference>
<dbReference type="Proteomes" id="UP000693981">
    <property type="component" value="Unassembled WGS sequence"/>
</dbReference>
<proteinExistence type="predicted"/>
<dbReference type="AlphaFoldDB" id="A0A8T1X984"/>
<name>A0A8T1X984_9STRA</name>
<keyword evidence="3 6" id="KW-0863">Zinc-finger</keyword>
<evidence type="ECO:0000256" key="7">
    <source>
        <dbReference type="SAM" id="MobiDB-lite"/>
    </source>
</evidence>
<feature type="domain" description="RING-type" evidence="8">
    <location>
        <begin position="19"/>
        <end position="60"/>
    </location>
</feature>
<evidence type="ECO:0000256" key="6">
    <source>
        <dbReference type="PROSITE-ProRule" id="PRU00175"/>
    </source>
</evidence>
<evidence type="ECO:0000256" key="1">
    <source>
        <dbReference type="ARBA" id="ARBA00004123"/>
    </source>
</evidence>
<dbReference type="Pfam" id="PF13923">
    <property type="entry name" value="zf-C3HC4_2"/>
    <property type="match status" value="1"/>
</dbReference>
<evidence type="ECO:0000256" key="3">
    <source>
        <dbReference type="ARBA" id="ARBA00022771"/>
    </source>
</evidence>
<dbReference type="OrthoDB" id="1305878at2759"/>
<dbReference type="InterPro" id="IPR051507">
    <property type="entry name" value="PcG_RING_finger"/>
</dbReference>
<dbReference type="InterPro" id="IPR017907">
    <property type="entry name" value="Znf_RING_CS"/>
</dbReference>
<dbReference type="PROSITE" id="PS00518">
    <property type="entry name" value="ZF_RING_1"/>
    <property type="match status" value="1"/>
</dbReference>
<keyword evidence="2" id="KW-0479">Metal-binding</keyword>
<dbReference type="CDD" id="cd16102">
    <property type="entry name" value="RAWUL_PCGF_like"/>
    <property type="match status" value="1"/>
</dbReference>
<evidence type="ECO:0000259" key="8">
    <source>
        <dbReference type="PROSITE" id="PS50089"/>
    </source>
</evidence>
<gene>
    <name evidence="9" type="primary">PCGF5_1</name>
    <name evidence="9" type="ORF">PHYBOEH_003520</name>
</gene>
<keyword evidence="4" id="KW-0862">Zinc</keyword>
<feature type="compositionally biased region" description="Polar residues" evidence="7">
    <location>
        <begin position="120"/>
        <end position="140"/>
    </location>
</feature>
<feature type="region of interest" description="Disordered" evidence="7">
    <location>
        <begin position="111"/>
        <end position="152"/>
    </location>
</feature>
<keyword evidence="5" id="KW-0539">Nucleus</keyword>
<evidence type="ECO:0000256" key="4">
    <source>
        <dbReference type="ARBA" id="ARBA00022833"/>
    </source>
</evidence>
<protein>
    <submittedName>
        <fullName evidence="9">Polycomb group RING finger protein 5</fullName>
    </submittedName>
</protein>
<dbReference type="FunFam" id="3.30.40.10:FF:000033">
    <property type="entry name" value="Polycomb group RING finger protein 3"/>
    <property type="match status" value="1"/>
</dbReference>
<evidence type="ECO:0000256" key="5">
    <source>
        <dbReference type="ARBA" id="ARBA00023242"/>
    </source>
</evidence>
<evidence type="ECO:0000313" key="10">
    <source>
        <dbReference type="Proteomes" id="UP000693981"/>
    </source>
</evidence>
<dbReference type="GO" id="GO:0005634">
    <property type="term" value="C:nucleus"/>
    <property type="evidence" value="ECO:0007669"/>
    <property type="project" value="UniProtKB-SubCell"/>
</dbReference>
<evidence type="ECO:0000313" key="9">
    <source>
        <dbReference type="EMBL" id="KAG7402261.1"/>
    </source>
</evidence>
<dbReference type="InterPro" id="IPR001841">
    <property type="entry name" value="Znf_RING"/>
</dbReference>
<comment type="caution">
    <text evidence="9">The sequence shown here is derived from an EMBL/GenBank/DDBJ whole genome shotgun (WGS) entry which is preliminary data.</text>
</comment>
<dbReference type="SMART" id="SM00184">
    <property type="entry name" value="RING"/>
    <property type="match status" value="1"/>
</dbReference>
<dbReference type="PROSITE" id="PS50089">
    <property type="entry name" value="ZF_RING_2"/>
    <property type="match status" value="1"/>
</dbReference>
<organism evidence="9 10">
    <name type="scientific">Phytophthora boehmeriae</name>
    <dbReference type="NCBI Taxonomy" id="109152"/>
    <lineage>
        <taxon>Eukaryota</taxon>
        <taxon>Sar</taxon>
        <taxon>Stramenopiles</taxon>
        <taxon>Oomycota</taxon>
        <taxon>Peronosporomycetes</taxon>
        <taxon>Peronosporales</taxon>
        <taxon>Peronosporaceae</taxon>
        <taxon>Phytophthora</taxon>
    </lineage>
</organism>
<dbReference type="PANTHER" id="PTHR45893">
    <property type="entry name" value="POLYCOMB GROUP RING FINGER PROTEIN"/>
    <property type="match status" value="1"/>
</dbReference>
<dbReference type="EMBL" id="JAGDFL010000002">
    <property type="protein sequence ID" value="KAG7402261.1"/>
    <property type="molecule type" value="Genomic_DNA"/>
</dbReference>
<keyword evidence="10" id="KW-1185">Reference proteome</keyword>
<dbReference type="GO" id="GO:0008270">
    <property type="term" value="F:zinc ion binding"/>
    <property type="evidence" value="ECO:0007669"/>
    <property type="project" value="UniProtKB-KW"/>
</dbReference>
<accession>A0A8T1X984</accession>
<comment type="subcellular location">
    <subcellularLocation>
        <location evidence="1">Nucleus</location>
    </subcellularLocation>
</comment>
<evidence type="ECO:0000256" key="2">
    <source>
        <dbReference type="ARBA" id="ARBA00022723"/>
    </source>
</evidence>